<evidence type="ECO:0000313" key="1">
    <source>
        <dbReference type="EMBL" id="CAG8505332.1"/>
    </source>
</evidence>
<sequence length="53" mass="6089">MNSSKNLLRDSNLESNSVDTMFRIKYCPNHTDPSWDINTADDLVADMEIDPEE</sequence>
<gene>
    <name evidence="1" type="ORF">GMARGA_LOCUS2408</name>
</gene>
<organism evidence="1 2">
    <name type="scientific">Gigaspora margarita</name>
    <dbReference type="NCBI Taxonomy" id="4874"/>
    <lineage>
        <taxon>Eukaryota</taxon>
        <taxon>Fungi</taxon>
        <taxon>Fungi incertae sedis</taxon>
        <taxon>Mucoromycota</taxon>
        <taxon>Glomeromycotina</taxon>
        <taxon>Glomeromycetes</taxon>
        <taxon>Diversisporales</taxon>
        <taxon>Gigasporaceae</taxon>
        <taxon>Gigaspora</taxon>
    </lineage>
</organism>
<protein>
    <submittedName>
        <fullName evidence="1">40931_t:CDS:1</fullName>
    </submittedName>
</protein>
<proteinExistence type="predicted"/>
<evidence type="ECO:0000313" key="2">
    <source>
        <dbReference type="Proteomes" id="UP000789901"/>
    </source>
</evidence>
<comment type="caution">
    <text evidence="1">The sequence shown here is derived from an EMBL/GenBank/DDBJ whole genome shotgun (WGS) entry which is preliminary data.</text>
</comment>
<dbReference type="EMBL" id="CAJVQB010000749">
    <property type="protein sequence ID" value="CAG8505332.1"/>
    <property type="molecule type" value="Genomic_DNA"/>
</dbReference>
<keyword evidence="2" id="KW-1185">Reference proteome</keyword>
<name>A0ABM8W267_GIGMA</name>
<dbReference type="Proteomes" id="UP000789901">
    <property type="component" value="Unassembled WGS sequence"/>
</dbReference>
<reference evidence="1 2" key="1">
    <citation type="submission" date="2021-06" db="EMBL/GenBank/DDBJ databases">
        <authorList>
            <person name="Kallberg Y."/>
            <person name="Tangrot J."/>
            <person name="Rosling A."/>
        </authorList>
    </citation>
    <scope>NUCLEOTIDE SEQUENCE [LARGE SCALE GENOMIC DNA]</scope>
    <source>
        <strain evidence="1 2">120-4 pot B 10/14</strain>
    </source>
</reference>
<accession>A0ABM8W267</accession>